<dbReference type="Gene3D" id="1.50.10.10">
    <property type="match status" value="1"/>
</dbReference>
<name>A0A6H0KME4_9BACE</name>
<proteinExistence type="inferred from homology"/>
<dbReference type="PROSITE" id="PS51257">
    <property type="entry name" value="PROKAR_LIPOPROTEIN"/>
    <property type="match status" value="1"/>
</dbReference>
<dbReference type="AlphaFoldDB" id="A0A6H0KME4"/>
<sequence length="409" mass="46996">MKIKGLLLLAACLLMACGRESKETNWVDRVYSVAARHLSAQLKAIPEPTAYPRTIGKDGKLKVTRKKDWTEGFYPGCLWYMYEYTHKDEWKEAAVKWTEALEPLKKLKSHHDIGFLMYCSFGNAYRLTGDEEYKDILVESARSLCTRFNDKTGCIKSWNYRKSWNGKDEWFFPVIIDNMMNLELLYFATKVTGDSIYAQIANRHAETTAKNQFRKDYSNYHVVDYDENTGQVLHQATCQGFSDNSAWARGQAWAIYGYTMAYRETKRADFLNMAVKTAGFWLEHPNLPEDGIPYWDFNAGQEGYTPDWNYDPKMFEVVPRDVSAAAIAASAFLELAGYVPDAEKYVSEADKILKSLSSPHYLAEPGTNCNFLLMHSVGSIPHGNEIDVPLIYADYYYLEALLRYNKMSR</sequence>
<accession>A0A6H0KME4</accession>
<dbReference type="EMBL" id="CP050831">
    <property type="protein sequence ID" value="QIU93748.1"/>
    <property type="molecule type" value="Genomic_DNA"/>
</dbReference>
<keyword evidence="1 5" id="KW-0378">Hydrolase</keyword>
<dbReference type="GO" id="GO:0052757">
    <property type="term" value="F:chondroitin hydrolase activity"/>
    <property type="evidence" value="ECO:0007669"/>
    <property type="project" value="TreeGrafter"/>
</dbReference>
<dbReference type="Pfam" id="PF07470">
    <property type="entry name" value="Glyco_hydro_88"/>
    <property type="match status" value="1"/>
</dbReference>
<dbReference type="InterPro" id="IPR052369">
    <property type="entry name" value="UG_Glycosaminoglycan_Hydrolase"/>
</dbReference>
<dbReference type="InterPro" id="IPR008928">
    <property type="entry name" value="6-hairpin_glycosidase_sf"/>
</dbReference>
<feature type="active site" description="Nucleophile" evidence="3">
    <location>
        <position position="112"/>
    </location>
</feature>
<dbReference type="PANTHER" id="PTHR36845">
    <property type="entry name" value="HYDROLASE, PUTATIVE (AFU_ORTHOLOGUE AFUA_7G05090)-RELATED"/>
    <property type="match status" value="1"/>
</dbReference>
<feature type="binding site" evidence="4">
    <location>
        <position position="249"/>
    </location>
    <ligand>
        <name>substrate</name>
    </ligand>
</feature>
<organism evidence="5 6">
    <name type="scientific">Bacteroides faecium</name>
    <dbReference type="NCBI Taxonomy" id="2715212"/>
    <lineage>
        <taxon>Bacteria</taxon>
        <taxon>Pseudomonadati</taxon>
        <taxon>Bacteroidota</taxon>
        <taxon>Bacteroidia</taxon>
        <taxon>Bacteroidales</taxon>
        <taxon>Bacteroidaceae</taxon>
        <taxon>Bacteroides</taxon>
    </lineage>
</organism>
<feature type="binding site" evidence="4">
    <location>
        <position position="379"/>
    </location>
    <ligand>
        <name>substrate</name>
    </ligand>
</feature>
<dbReference type="GO" id="GO:0000272">
    <property type="term" value="P:polysaccharide catabolic process"/>
    <property type="evidence" value="ECO:0007669"/>
    <property type="project" value="TreeGrafter"/>
</dbReference>
<dbReference type="InterPro" id="IPR012341">
    <property type="entry name" value="6hp_glycosidase-like_sf"/>
</dbReference>
<evidence type="ECO:0000313" key="6">
    <source>
        <dbReference type="Proteomes" id="UP000501780"/>
    </source>
</evidence>
<protein>
    <submittedName>
        <fullName evidence="5">Glucuronyl hydrolase</fullName>
    </submittedName>
</protein>
<gene>
    <name evidence="5" type="ORF">BacF7301_06135</name>
</gene>
<dbReference type="InterPro" id="IPR010905">
    <property type="entry name" value="Glyco_hydro_88"/>
</dbReference>
<evidence type="ECO:0000256" key="1">
    <source>
        <dbReference type="ARBA" id="ARBA00022801"/>
    </source>
</evidence>
<comment type="similarity">
    <text evidence="2">Belongs to the glycosyl hydrolase 88 family.</text>
</comment>
<dbReference type="PANTHER" id="PTHR36845:SF1">
    <property type="entry name" value="HYDROLASE, PUTATIVE (AFU_ORTHOLOGUE AFUA_7G05090)-RELATED"/>
    <property type="match status" value="1"/>
</dbReference>
<feature type="binding site" evidence="4">
    <location>
        <position position="237"/>
    </location>
    <ligand>
        <name>substrate</name>
    </ligand>
</feature>
<reference evidence="5 6" key="1">
    <citation type="submission" date="2020-03" db="EMBL/GenBank/DDBJ databases">
        <title>Genomic analysis of Bacteroides faecium CBA7301.</title>
        <authorList>
            <person name="Kim J."/>
            <person name="Roh S.W."/>
        </authorList>
    </citation>
    <scope>NUCLEOTIDE SEQUENCE [LARGE SCALE GENOMIC DNA]</scope>
    <source>
        <strain evidence="5 6">CBA7301</strain>
    </source>
</reference>
<feature type="binding site" evidence="4">
    <location>
        <position position="253"/>
    </location>
    <ligand>
        <name>substrate</name>
    </ligand>
</feature>
<feature type="binding site" evidence="4">
    <location>
        <position position="112"/>
    </location>
    <ligand>
        <name>substrate</name>
    </ligand>
</feature>
<evidence type="ECO:0000313" key="5">
    <source>
        <dbReference type="EMBL" id="QIU93748.1"/>
    </source>
</evidence>
<evidence type="ECO:0000256" key="4">
    <source>
        <dbReference type="PIRSR" id="PIRSR610905-2"/>
    </source>
</evidence>
<dbReference type="Proteomes" id="UP000501780">
    <property type="component" value="Chromosome"/>
</dbReference>
<feature type="active site" description="Proton donor" evidence="3">
    <location>
        <position position="177"/>
    </location>
</feature>
<keyword evidence="6" id="KW-1185">Reference proteome</keyword>
<evidence type="ECO:0000256" key="2">
    <source>
        <dbReference type="ARBA" id="ARBA00038358"/>
    </source>
</evidence>
<dbReference type="KEGG" id="bfc:BacF7301_06135"/>
<dbReference type="SUPFAM" id="SSF48208">
    <property type="entry name" value="Six-hairpin glycosidases"/>
    <property type="match status" value="1"/>
</dbReference>
<evidence type="ECO:0000256" key="3">
    <source>
        <dbReference type="PIRSR" id="PIRSR610905-1"/>
    </source>
</evidence>
<feature type="binding site" evidence="4">
    <location>
        <position position="177"/>
    </location>
    <ligand>
        <name>substrate</name>
    </ligand>
</feature>
<dbReference type="RefSeq" id="WP_167961167.1">
    <property type="nucleotide sequence ID" value="NZ_CP050831.1"/>
</dbReference>